<dbReference type="InterPro" id="IPR018044">
    <property type="entry name" value="Peptidase_S11"/>
</dbReference>
<sequence>MFFSTLSFANLLNINPSSVDAQAWTILDTHTGQTIAEHNSHQQRAPASLTKMMTAYITLKEIKAGRLNKNEILTATKVVEMVQWDESQMYLKAGEQISIDQLLAGLIIMSANDAAVSLAERISGDVPTFVARMNQEAQALGMKDTHFTNPAGITMPAHFSSAHDMARLGQVLTQLHPEYLDYSKQLSFSYNQRFHHATNLLLKIDPTVDGLKTGFTKAAGYNLTLTASRPTTLSEVPQRRLVVVVLGAKSAEKRAELAHQLLNLAYTYTRDEMAFQGKHMIGELPVEGATVNLFKVETPSAQFVTTSLYPNTQAIDITQFDQATQRITQTDPNGQVSVIQPLTQTETQMKVSLEQTSLTAPVAGLMHLAKVNVYQNNLLLQSFDIEDDVQIEQATWYQRFWMWLQSVFPFLT</sequence>
<dbReference type="SUPFAM" id="SSF56601">
    <property type="entry name" value="beta-lactamase/transpeptidase-like"/>
    <property type="match status" value="1"/>
</dbReference>
<keyword evidence="12" id="KW-1185">Reference proteome</keyword>
<evidence type="ECO:0000256" key="8">
    <source>
        <dbReference type="PIRSR" id="PIRSR618044-2"/>
    </source>
</evidence>
<evidence type="ECO:0000256" key="4">
    <source>
        <dbReference type="ARBA" id="ARBA00022960"/>
    </source>
</evidence>
<dbReference type="GO" id="GO:0008360">
    <property type="term" value="P:regulation of cell shape"/>
    <property type="evidence" value="ECO:0007669"/>
    <property type="project" value="UniProtKB-KW"/>
</dbReference>
<feature type="active site" description="Acyl-ester intermediate" evidence="7">
    <location>
        <position position="48"/>
    </location>
</feature>
<feature type="active site" evidence="7">
    <location>
        <position position="110"/>
    </location>
</feature>
<organism evidence="11 12">
    <name type="scientific">Acinetobacter calcoaceticus</name>
    <dbReference type="NCBI Taxonomy" id="471"/>
    <lineage>
        <taxon>Bacteria</taxon>
        <taxon>Pseudomonadati</taxon>
        <taxon>Pseudomonadota</taxon>
        <taxon>Gammaproteobacteria</taxon>
        <taxon>Moraxellales</taxon>
        <taxon>Moraxellaceae</taxon>
        <taxon>Acinetobacter</taxon>
        <taxon>Acinetobacter calcoaceticus/baumannii complex</taxon>
    </lineage>
</organism>
<keyword evidence="11" id="KW-0645">Protease</keyword>
<keyword evidence="3" id="KW-0378">Hydrolase</keyword>
<feature type="binding site" evidence="8">
    <location>
        <position position="212"/>
    </location>
    <ligand>
        <name>substrate</name>
    </ligand>
</feature>
<comment type="similarity">
    <text evidence="1 9">Belongs to the peptidase S11 family.</text>
</comment>
<keyword evidence="5" id="KW-0573">Peptidoglycan synthesis</keyword>
<dbReference type="AlphaFoldDB" id="A0A4R1XLN7"/>
<evidence type="ECO:0000256" key="6">
    <source>
        <dbReference type="ARBA" id="ARBA00023316"/>
    </source>
</evidence>
<keyword evidence="11" id="KW-0121">Carboxypeptidase</keyword>
<evidence type="ECO:0000256" key="9">
    <source>
        <dbReference type="RuleBase" id="RU004016"/>
    </source>
</evidence>
<evidence type="ECO:0000313" key="11">
    <source>
        <dbReference type="EMBL" id="TCM60483.1"/>
    </source>
</evidence>
<protein>
    <submittedName>
        <fullName evidence="11">D-alanyl-D-alanine carboxypeptidase (Penicillin-binding protein 5/6)</fullName>
    </submittedName>
</protein>
<dbReference type="GO" id="GO:0009002">
    <property type="term" value="F:serine-type D-Ala-D-Ala carboxypeptidase activity"/>
    <property type="evidence" value="ECO:0007669"/>
    <property type="project" value="InterPro"/>
</dbReference>
<keyword evidence="6" id="KW-0961">Cell wall biogenesis/degradation</keyword>
<evidence type="ECO:0000259" key="10">
    <source>
        <dbReference type="Pfam" id="PF00768"/>
    </source>
</evidence>
<dbReference type="Gene3D" id="3.40.710.10">
    <property type="entry name" value="DD-peptidase/beta-lactamase superfamily"/>
    <property type="match status" value="1"/>
</dbReference>
<comment type="caution">
    <text evidence="11">The sequence shown here is derived from an EMBL/GenBank/DDBJ whole genome shotgun (WGS) entry which is preliminary data.</text>
</comment>
<gene>
    <name evidence="11" type="ORF">EC844_13210</name>
</gene>
<evidence type="ECO:0000256" key="7">
    <source>
        <dbReference type="PIRSR" id="PIRSR618044-1"/>
    </source>
</evidence>
<evidence type="ECO:0000256" key="1">
    <source>
        <dbReference type="ARBA" id="ARBA00007164"/>
    </source>
</evidence>
<dbReference type="Proteomes" id="UP000294963">
    <property type="component" value="Unassembled WGS sequence"/>
</dbReference>
<dbReference type="GO" id="GO:0006508">
    <property type="term" value="P:proteolysis"/>
    <property type="evidence" value="ECO:0007669"/>
    <property type="project" value="InterPro"/>
</dbReference>
<name>A0A4R1XLN7_ACICA</name>
<evidence type="ECO:0000256" key="3">
    <source>
        <dbReference type="ARBA" id="ARBA00022801"/>
    </source>
</evidence>
<evidence type="ECO:0000256" key="2">
    <source>
        <dbReference type="ARBA" id="ARBA00022729"/>
    </source>
</evidence>
<dbReference type="InterPro" id="IPR012338">
    <property type="entry name" value="Beta-lactam/transpept-like"/>
</dbReference>
<evidence type="ECO:0000313" key="12">
    <source>
        <dbReference type="Proteomes" id="UP000294963"/>
    </source>
</evidence>
<keyword evidence="4" id="KW-0133">Cell shape</keyword>
<accession>A0A4R1XLN7</accession>
<dbReference type="PRINTS" id="PR00725">
    <property type="entry name" value="DADACBPTASE1"/>
</dbReference>
<dbReference type="PANTHER" id="PTHR21581">
    <property type="entry name" value="D-ALANYL-D-ALANINE CARBOXYPEPTIDASE"/>
    <property type="match status" value="1"/>
</dbReference>
<dbReference type="InterPro" id="IPR001967">
    <property type="entry name" value="Peptidase_S11_N"/>
</dbReference>
<feature type="domain" description="Peptidase S11 D-alanyl-D-alanine carboxypeptidase A N-terminal" evidence="10">
    <location>
        <begin position="16"/>
        <end position="249"/>
    </location>
</feature>
<dbReference type="GO" id="GO:0071555">
    <property type="term" value="P:cell wall organization"/>
    <property type="evidence" value="ECO:0007669"/>
    <property type="project" value="UniProtKB-KW"/>
</dbReference>
<keyword evidence="2" id="KW-0732">Signal</keyword>
<proteinExistence type="inferred from homology"/>
<feature type="active site" description="Proton acceptor" evidence="7">
    <location>
        <position position="51"/>
    </location>
</feature>
<dbReference type="EMBL" id="SLVJ01000032">
    <property type="protein sequence ID" value="TCM60483.1"/>
    <property type="molecule type" value="Genomic_DNA"/>
</dbReference>
<evidence type="ECO:0000256" key="5">
    <source>
        <dbReference type="ARBA" id="ARBA00022984"/>
    </source>
</evidence>
<dbReference type="GO" id="GO:0009252">
    <property type="term" value="P:peptidoglycan biosynthetic process"/>
    <property type="evidence" value="ECO:0007669"/>
    <property type="project" value="UniProtKB-KW"/>
</dbReference>
<reference evidence="11 12" key="1">
    <citation type="submission" date="2019-03" db="EMBL/GenBank/DDBJ databases">
        <title>Genomic analyses of the natural microbiome of Caenorhabditis elegans.</title>
        <authorList>
            <person name="Samuel B."/>
        </authorList>
    </citation>
    <scope>NUCLEOTIDE SEQUENCE [LARGE SCALE GENOMIC DNA]</scope>
    <source>
        <strain evidence="11 12">JUb89</strain>
    </source>
</reference>
<dbReference type="PANTHER" id="PTHR21581:SF6">
    <property type="entry name" value="TRAFFICKING PROTEIN PARTICLE COMPLEX SUBUNIT 12"/>
    <property type="match status" value="1"/>
</dbReference>
<dbReference type="Pfam" id="PF00768">
    <property type="entry name" value="Peptidase_S11"/>
    <property type="match status" value="1"/>
</dbReference>